<feature type="transmembrane region" description="Helical" evidence="8">
    <location>
        <begin position="77"/>
        <end position="96"/>
    </location>
</feature>
<dbReference type="PROSITE" id="PS50850">
    <property type="entry name" value="MFS"/>
    <property type="match status" value="1"/>
</dbReference>
<dbReference type="GO" id="GO:0016020">
    <property type="term" value="C:membrane"/>
    <property type="evidence" value="ECO:0007669"/>
    <property type="project" value="UniProtKB-SubCell"/>
</dbReference>
<evidence type="ECO:0000259" key="9">
    <source>
        <dbReference type="PROSITE" id="PS50850"/>
    </source>
</evidence>
<evidence type="ECO:0000256" key="5">
    <source>
        <dbReference type="ARBA" id="ARBA00022989"/>
    </source>
</evidence>
<comment type="subcellular location">
    <subcellularLocation>
        <location evidence="1">Membrane</location>
        <topology evidence="1">Multi-pass membrane protein</topology>
    </subcellularLocation>
</comment>
<dbReference type="InterPro" id="IPR020846">
    <property type="entry name" value="MFS_dom"/>
</dbReference>
<feature type="transmembrane region" description="Helical" evidence="8">
    <location>
        <begin position="166"/>
        <end position="192"/>
    </location>
</feature>
<dbReference type="Gene3D" id="1.20.1250.20">
    <property type="entry name" value="MFS general substrate transporter like domains"/>
    <property type="match status" value="1"/>
</dbReference>
<keyword evidence="3 7" id="KW-0813">Transport</keyword>
<feature type="unsure residue" description="I or L" evidence="10">
    <location>
        <position position="61"/>
    </location>
</feature>
<dbReference type="SUPFAM" id="SSF103473">
    <property type="entry name" value="MFS general substrate transporter"/>
    <property type="match status" value="1"/>
</dbReference>
<name>A0A2D3V3J3_9PEZI</name>
<dbReference type="PANTHER" id="PTHR48022:SF64">
    <property type="entry name" value="MAJOR FACILITATOR SUPERFAMILY (MFS) PROFILE DOMAIN-CONTAINING PROTEIN"/>
    <property type="match status" value="1"/>
</dbReference>
<evidence type="ECO:0000256" key="1">
    <source>
        <dbReference type="ARBA" id="ARBA00004141"/>
    </source>
</evidence>
<dbReference type="NCBIfam" id="TIGR00879">
    <property type="entry name" value="SP"/>
    <property type="match status" value="1"/>
</dbReference>
<evidence type="ECO:0000313" key="10">
    <source>
        <dbReference type="EMBL" id="CZT24847.1"/>
    </source>
</evidence>
<keyword evidence="6 8" id="KW-0472">Membrane</keyword>
<evidence type="ECO:0000256" key="7">
    <source>
        <dbReference type="RuleBase" id="RU003346"/>
    </source>
</evidence>
<feature type="domain" description="Major facilitator superfamily (MFS) profile" evidence="9">
    <location>
        <begin position="39"/>
        <end position="478"/>
    </location>
</feature>
<reference evidence="10 11" key="1">
    <citation type="submission" date="2016-03" db="EMBL/GenBank/DDBJ databases">
        <authorList>
            <person name="Ploux O."/>
        </authorList>
    </citation>
    <scope>NUCLEOTIDE SEQUENCE [LARGE SCALE GENOMIC DNA]</scope>
    <source>
        <strain evidence="10 11">URUG2</strain>
    </source>
</reference>
<dbReference type="FunFam" id="1.20.1250.20:FF:000134">
    <property type="entry name" value="MFS sugar transporter protein"/>
    <property type="match status" value="1"/>
</dbReference>
<keyword evidence="11" id="KW-1185">Reference proteome</keyword>
<feature type="transmembrane region" description="Helical" evidence="8">
    <location>
        <begin position="356"/>
        <end position="378"/>
    </location>
</feature>
<comment type="similarity">
    <text evidence="2 7">Belongs to the major facilitator superfamily. Sugar transporter (TC 2.A.1.1) family.</text>
</comment>
<organism evidence="10 11">
    <name type="scientific">Ramularia collo-cygni</name>
    <dbReference type="NCBI Taxonomy" id="112498"/>
    <lineage>
        <taxon>Eukaryota</taxon>
        <taxon>Fungi</taxon>
        <taxon>Dikarya</taxon>
        <taxon>Ascomycota</taxon>
        <taxon>Pezizomycotina</taxon>
        <taxon>Dothideomycetes</taxon>
        <taxon>Dothideomycetidae</taxon>
        <taxon>Mycosphaerellales</taxon>
        <taxon>Mycosphaerellaceae</taxon>
        <taxon>Ramularia</taxon>
    </lineage>
</organism>
<feature type="transmembrane region" description="Helical" evidence="8">
    <location>
        <begin position="390"/>
        <end position="414"/>
    </location>
</feature>
<dbReference type="OrthoDB" id="6133115at2759"/>
<feature type="transmembrane region" description="Helical" evidence="8">
    <location>
        <begin position="426"/>
        <end position="443"/>
    </location>
</feature>
<dbReference type="Pfam" id="PF00083">
    <property type="entry name" value="Sugar_tr"/>
    <property type="match status" value="1"/>
</dbReference>
<feature type="transmembrane region" description="Helical" evidence="8">
    <location>
        <begin position="132"/>
        <end position="154"/>
    </location>
</feature>
<feature type="transmembrane region" description="Helical" evidence="8">
    <location>
        <begin position="36"/>
        <end position="57"/>
    </location>
</feature>
<evidence type="ECO:0000256" key="8">
    <source>
        <dbReference type="SAM" id="Phobius"/>
    </source>
</evidence>
<feature type="transmembrane region" description="Helical" evidence="8">
    <location>
        <begin position="108"/>
        <end position="126"/>
    </location>
</feature>
<evidence type="ECO:0000256" key="3">
    <source>
        <dbReference type="ARBA" id="ARBA00022448"/>
    </source>
</evidence>
<evidence type="ECO:0000256" key="6">
    <source>
        <dbReference type="ARBA" id="ARBA00023136"/>
    </source>
</evidence>
<dbReference type="InterPro" id="IPR003663">
    <property type="entry name" value="Sugar/inositol_transpt"/>
</dbReference>
<evidence type="ECO:0000313" key="11">
    <source>
        <dbReference type="Proteomes" id="UP000225277"/>
    </source>
</evidence>
<keyword evidence="4 8" id="KW-0812">Transmembrane</keyword>
<dbReference type="GO" id="GO:0005351">
    <property type="term" value="F:carbohydrate:proton symporter activity"/>
    <property type="evidence" value="ECO:0007669"/>
    <property type="project" value="TreeGrafter"/>
</dbReference>
<dbReference type="PROSITE" id="PS00216">
    <property type="entry name" value="SUGAR_TRANSPORT_1"/>
    <property type="match status" value="2"/>
</dbReference>
<gene>
    <name evidence="10" type="ORF">RCC_10575</name>
</gene>
<feature type="transmembrane region" description="Helical" evidence="8">
    <location>
        <begin position="324"/>
        <end position="344"/>
    </location>
</feature>
<feature type="transmembrane region" description="Helical" evidence="8">
    <location>
        <begin position="455"/>
        <end position="474"/>
    </location>
</feature>
<dbReference type="InterPro" id="IPR005828">
    <property type="entry name" value="MFS_sugar_transport-like"/>
</dbReference>
<evidence type="ECO:0000256" key="2">
    <source>
        <dbReference type="ARBA" id="ARBA00010992"/>
    </source>
</evidence>
<accession>A0A2D3V3J3</accession>
<dbReference type="EMBL" id="FJUY01000023">
    <property type="protein sequence ID" value="CZT24847.1"/>
    <property type="molecule type" value="Genomic_DNA"/>
</dbReference>
<keyword evidence="5 8" id="KW-1133">Transmembrane helix</keyword>
<dbReference type="InterPro" id="IPR036259">
    <property type="entry name" value="MFS_trans_sf"/>
</dbReference>
<sequence length="535" mass="57762">MPEMPGNSSVKGDEAYKSLPNSCHAKWYRDPGLRRLYVGIGLTFASATANGFDASLMNGLLAISRFHLDVVQDSSSSTLGLMIGAISLGGLAALVPAGYTSDFFGRKICLSCGTLVMVVASIAQALTTGPSAFLATKLILGAGIAFVLIPAPALTSEVAHPRSRGIVTACFQTAFYWGAIVSAAATLAGLYISSSWAWRMPVMLQILFPVLQIVGLCMIPESPRFLISKGMKSQAFDILVKFHANGNPVDALVAFEFEEICETIQREANATDGSSWKMFFATRGNRHRLLICVIVGIMIQWAGNGIVTYYLAPILGSVGVNNPTQQALINLGLQIWNAVLALVGANAMERYGRRRLWLISATGMLVCLSTLTALSAIYAELGNKVAGKAVVGFLFLFFGFYDIGFTPLSFAYPVEILPYKLRTRGLSVTLTAVFAAGFFNQYINPIALENLAWRFYFVYMGCLCIFIVLIWTLFPETAGRTLEEIAEVFDGPEAVTHAKRNASFAVNAAGSKLLVDEKAMDFQEEAQSTALINGS</sequence>
<proteinExistence type="inferred from homology"/>
<dbReference type="InterPro" id="IPR005829">
    <property type="entry name" value="Sugar_transporter_CS"/>
</dbReference>
<dbReference type="PANTHER" id="PTHR48022">
    <property type="entry name" value="PLASTIDIC GLUCOSE TRANSPORTER 4"/>
    <property type="match status" value="1"/>
</dbReference>
<dbReference type="InterPro" id="IPR050360">
    <property type="entry name" value="MFS_Sugar_Transporters"/>
</dbReference>
<dbReference type="AlphaFoldDB" id="A0A2D3V3J3"/>
<evidence type="ECO:0000256" key="4">
    <source>
        <dbReference type="ARBA" id="ARBA00022692"/>
    </source>
</evidence>
<feature type="transmembrane region" description="Helical" evidence="8">
    <location>
        <begin position="198"/>
        <end position="219"/>
    </location>
</feature>
<feature type="transmembrane region" description="Helical" evidence="8">
    <location>
        <begin position="289"/>
        <end position="312"/>
    </location>
</feature>
<dbReference type="Proteomes" id="UP000225277">
    <property type="component" value="Unassembled WGS sequence"/>
</dbReference>
<protein>
    <submittedName>
        <fullName evidence="10">Related to hexose transporter protein</fullName>
    </submittedName>
</protein>